<proteinExistence type="predicted"/>
<evidence type="ECO:0000259" key="1">
    <source>
        <dbReference type="Pfam" id="PF07929"/>
    </source>
</evidence>
<feature type="domain" description="Plasmid pRiA4b Orf3-like" evidence="1">
    <location>
        <begin position="330"/>
        <end position="488"/>
    </location>
</feature>
<dbReference type="Gene3D" id="3.10.450.50">
    <property type="match status" value="1"/>
</dbReference>
<accession>A0ABW7AJE9</accession>
<dbReference type="SUPFAM" id="SSF159941">
    <property type="entry name" value="MM3350-like"/>
    <property type="match status" value="1"/>
</dbReference>
<evidence type="ECO:0000313" key="2">
    <source>
        <dbReference type="EMBL" id="MFG1706314.1"/>
    </source>
</evidence>
<dbReference type="PANTHER" id="PTHR41878:SF1">
    <property type="entry name" value="TNPR PROTEIN"/>
    <property type="match status" value="1"/>
</dbReference>
<reference evidence="2 3" key="1">
    <citation type="submission" date="2024-10" db="EMBL/GenBank/DDBJ databases">
        <authorList>
            <person name="Topkara A.R."/>
            <person name="Saygin H."/>
        </authorList>
    </citation>
    <scope>NUCLEOTIDE SEQUENCE [LARGE SCALE GENOMIC DNA]</scope>
    <source>
        <strain evidence="2 3">M3C6</strain>
    </source>
</reference>
<dbReference type="Proteomes" id="UP001603978">
    <property type="component" value="Unassembled WGS sequence"/>
</dbReference>
<evidence type="ECO:0000313" key="3">
    <source>
        <dbReference type="Proteomes" id="UP001603978"/>
    </source>
</evidence>
<dbReference type="InterPro" id="IPR004027">
    <property type="entry name" value="SEC_C_motif"/>
</dbReference>
<dbReference type="PANTHER" id="PTHR41878">
    <property type="entry name" value="LEXA REPRESSOR-RELATED"/>
    <property type="match status" value="1"/>
</dbReference>
<gene>
    <name evidence="2" type="ORF">ACFLIM_24265</name>
</gene>
<dbReference type="InterPro" id="IPR012912">
    <property type="entry name" value="Plasmid_pRiA4b_Orf3-like"/>
</dbReference>
<comment type="caution">
    <text evidence="2">The sequence shown here is derived from an EMBL/GenBank/DDBJ whole genome shotgun (WGS) entry which is preliminary data.</text>
</comment>
<organism evidence="2 3">
    <name type="scientific">Nonomuraea marmarensis</name>
    <dbReference type="NCBI Taxonomy" id="3351344"/>
    <lineage>
        <taxon>Bacteria</taxon>
        <taxon>Bacillati</taxon>
        <taxon>Actinomycetota</taxon>
        <taxon>Actinomycetes</taxon>
        <taxon>Streptosporangiales</taxon>
        <taxon>Streptosporangiaceae</taxon>
        <taxon>Nonomuraea</taxon>
    </lineage>
</organism>
<dbReference type="InterPro" id="IPR024047">
    <property type="entry name" value="MM3350-like_sf"/>
</dbReference>
<name>A0ABW7AJE9_9ACTN</name>
<dbReference type="EMBL" id="JBICRM010000015">
    <property type="protein sequence ID" value="MFG1706314.1"/>
    <property type="molecule type" value="Genomic_DNA"/>
</dbReference>
<protein>
    <submittedName>
        <fullName evidence="2">SEC-C metal-binding domain-containing protein</fullName>
    </submittedName>
</protein>
<sequence>MIPDEFFHPLDLHDLIDEAFGADEDVEAARDVLLEALLDPRAQGDSSVFSYAWDGVELYEEPAEAVEMLTAVIDAHPRERFGLGALRASLREGDEAVKELTSLHASLSLLPPAERDPHFYLIAPSALADGGAEEQGIALAREGIELMTELGLPDEATEIMDRSPDPEHARAAAERLRNILEEVTRSRLGSTPRGKRAMPPDKHRFRVAYLPLAEFTRGLAENLLDGTYPDAHEDYRRELQAALADTSEMGQVSVVPLTIDALLEFAGTTGADPARRSTRVALVEEVDEAGDVRWPPERNQPCWCGTGAKYKKCCGRPGFGQASVPDRGRLTLRVELDHCEPPVWRQVAVPSRIRLDSLHEVLVDAMGWDGDHMYAFEIDGAQILDPRAGEEPRADETVLPMLANEPGQSLVYRYDFGDDWTHTVTVEEVAVVDPSSNTPRVLAGQGACPPEDCGGVHAYRHLLEALAGQDSPDHADAAELLGKDWDATEWRR</sequence>
<dbReference type="SUPFAM" id="SSF103642">
    <property type="entry name" value="Sec-C motif"/>
    <property type="match status" value="1"/>
</dbReference>
<dbReference type="Gene3D" id="3.10.290.30">
    <property type="entry name" value="MM3350-like"/>
    <property type="match status" value="1"/>
</dbReference>
<dbReference type="Pfam" id="PF02810">
    <property type="entry name" value="SEC-C"/>
    <property type="match status" value="1"/>
</dbReference>
<dbReference type="Pfam" id="PF07929">
    <property type="entry name" value="PRiA4_ORF3"/>
    <property type="match status" value="1"/>
</dbReference>
<dbReference type="RefSeq" id="WP_393169066.1">
    <property type="nucleotide sequence ID" value="NZ_JBICRM010000015.1"/>
</dbReference>
<keyword evidence="3" id="KW-1185">Reference proteome</keyword>